<dbReference type="RefSeq" id="WP_300990648.1">
    <property type="nucleotide sequence ID" value="NZ_CP129235.1"/>
</dbReference>
<evidence type="ECO:0000313" key="6">
    <source>
        <dbReference type="Proteomes" id="UP001172142"/>
    </source>
</evidence>
<dbReference type="EMBL" id="JAUJWU010000001">
    <property type="protein sequence ID" value="MDN7245296.1"/>
    <property type="molecule type" value="Genomic_DNA"/>
</dbReference>
<proteinExistence type="predicted"/>
<dbReference type="InterPro" id="IPR036390">
    <property type="entry name" value="WH_DNA-bd_sf"/>
</dbReference>
<reference evidence="5 6" key="1">
    <citation type="submission" date="2023-07" db="EMBL/GenBank/DDBJ databases">
        <title>Novel species in genus Planococcus.</title>
        <authorList>
            <person name="Ning S."/>
        </authorList>
    </citation>
    <scope>NUCLEOTIDE SEQUENCE [LARGE SCALE GENOMIC DNA]</scope>
    <source>
        <strain evidence="5 6">N017</strain>
    </source>
</reference>
<organism evidence="5 6">
    <name type="scientific">Planococcus shenhongbingii</name>
    <dbReference type="NCBI Taxonomy" id="3058398"/>
    <lineage>
        <taxon>Bacteria</taxon>
        <taxon>Bacillati</taxon>
        <taxon>Bacillota</taxon>
        <taxon>Bacilli</taxon>
        <taxon>Bacillales</taxon>
        <taxon>Caryophanaceae</taxon>
        <taxon>Planococcus</taxon>
    </lineage>
</organism>
<dbReference type="InterPro" id="IPR036388">
    <property type="entry name" value="WH-like_DNA-bd_sf"/>
</dbReference>
<evidence type="ECO:0000256" key="3">
    <source>
        <dbReference type="ARBA" id="ARBA00023163"/>
    </source>
</evidence>
<evidence type="ECO:0000313" key="5">
    <source>
        <dbReference type="EMBL" id="MDN7245296.1"/>
    </source>
</evidence>
<gene>
    <name evidence="5" type="ORF">QWY13_07270</name>
</gene>
<evidence type="ECO:0000256" key="1">
    <source>
        <dbReference type="ARBA" id="ARBA00023015"/>
    </source>
</evidence>
<name>A0ABT8NBP4_9BACL</name>
<keyword evidence="1" id="KW-0805">Transcription regulation</keyword>
<evidence type="ECO:0000256" key="2">
    <source>
        <dbReference type="ARBA" id="ARBA00023125"/>
    </source>
</evidence>
<feature type="domain" description="HTH hxlR-type" evidence="4">
    <location>
        <begin position="10"/>
        <end position="109"/>
    </location>
</feature>
<dbReference type="Gene3D" id="1.10.10.10">
    <property type="entry name" value="Winged helix-like DNA-binding domain superfamily/Winged helix DNA-binding domain"/>
    <property type="match status" value="1"/>
</dbReference>
<keyword evidence="2" id="KW-0238">DNA-binding</keyword>
<protein>
    <submittedName>
        <fullName evidence="5">Winged helix-turn-helix transcriptional regulator</fullName>
    </submittedName>
</protein>
<dbReference type="Pfam" id="PF01638">
    <property type="entry name" value="HxlR"/>
    <property type="match status" value="1"/>
</dbReference>
<dbReference type="SUPFAM" id="SSF46785">
    <property type="entry name" value="Winged helix' DNA-binding domain"/>
    <property type="match status" value="1"/>
</dbReference>
<sequence length="118" mass="13887">MKEKINPEQCQVVSSLNTLLGKWKPIILQHLLAEGTLRFNELKKRIPDITQRMLTLHLRELEAQDLIKRVVYPQVPPKVEYSLTEYGKTIEPLMNTLHDWGKNHLQHIENLKKLDKLD</sequence>
<comment type="caution">
    <text evidence="5">The sequence shown here is derived from an EMBL/GenBank/DDBJ whole genome shotgun (WGS) entry which is preliminary data.</text>
</comment>
<dbReference type="InterPro" id="IPR002577">
    <property type="entry name" value="HTH_HxlR"/>
</dbReference>
<dbReference type="PROSITE" id="PS51118">
    <property type="entry name" value="HTH_HXLR"/>
    <property type="match status" value="1"/>
</dbReference>
<keyword evidence="6" id="KW-1185">Reference proteome</keyword>
<dbReference type="Proteomes" id="UP001172142">
    <property type="component" value="Unassembled WGS sequence"/>
</dbReference>
<dbReference type="PANTHER" id="PTHR33204:SF29">
    <property type="entry name" value="TRANSCRIPTIONAL REGULATOR"/>
    <property type="match status" value="1"/>
</dbReference>
<accession>A0ABT8NBP4</accession>
<evidence type="ECO:0000259" key="4">
    <source>
        <dbReference type="PROSITE" id="PS51118"/>
    </source>
</evidence>
<dbReference type="PANTHER" id="PTHR33204">
    <property type="entry name" value="TRANSCRIPTIONAL REGULATOR, MARR FAMILY"/>
    <property type="match status" value="1"/>
</dbReference>
<keyword evidence="3" id="KW-0804">Transcription</keyword>